<dbReference type="Pfam" id="PF19300">
    <property type="entry name" value="BPD_transp_1_N"/>
    <property type="match status" value="1"/>
</dbReference>
<reference evidence="9 10" key="1">
    <citation type="submission" date="2019-10" db="EMBL/GenBank/DDBJ databases">
        <authorList>
            <person name="Blom J."/>
        </authorList>
    </citation>
    <scope>NUCLEOTIDE SEQUENCE [LARGE SCALE GENOMIC DNA]</scope>
    <source>
        <strain evidence="9 10">ES3154-GLU</strain>
    </source>
</reference>
<feature type="transmembrane region" description="Helical" evidence="7">
    <location>
        <begin position="12"/>
        <end position="30"/>
    </location>
</feature>
<evidence type="ECO:0000256" key="7">
    <source>
        <dbReference type="RuleBase" id="RU363032"/>
    </source>
</evidence>
<keyword evidence="5 7" id="KW-1133">Transmembrane helix</keyword>
<evidence type="ECO:0000259" key="8">
    <source>
        <dbReference type="PROSITE" id="PS50928"/>
    </source>
</evidence>
<keyword evidence="6 7" id="KW-0472">Membrane</keyword>
<dbReference type="EMBL" id="CABWIB010000001">
    <property type="protein sequence ID" value="VWL85680.1"/>
    <property type="molecule type" value="Genomic_DNA"/>
</dbReference>
<dbReference type="PROSITE" id="PS50928">
    <property type="entry name" value="ABC_TM1"/>
    <property type="match status" value="1"/>
</dbReference>
<dbReference type="AlphaFoldDB" id="A0A6I8MA30"/>
<evidence type="ECO:0000256" key="6">
    <source>
        <dbReference type="ARBA" id="ARBA00023136"/>
    </source>
</evidence>
<organism evidence="9 10">
    <name type="scientific">Oceanivirga miroungae</name>
    <dbReference type="NCBI Taxonomy" id="1130046"/>
    <lineage>
        <taxon>Bacteria</taxon>
        <taxon>Fusobacteriati</taxon>
        <taxon>Fusobacteriota</taxon>
        <taxon>Fusobacteriia</taxon>
        <taxon>Fusobacteriales</taxon>
        <taxon>Leptotrichiaceae</taxon>
        <taxon>Oceanivirga</taxon>
    </lineage>
</organism>
<evidence type="ECO:0000256" key="3">
    <source>
        <dbReference type="ARBA" id="ARBA00022475"/>
    </source>
</evidence>
<dbReference type="GO" id="GO:0005886">
    <property type="term" value="C:plasma membrane"/>
    <property type="evidence" value="ECO:0007669"/>
    <property type="project" value="UniProtKB-SubCell"/>
</dbReference>
<dbReference type="InterPro" id="IPR000515">
    <property type="entry name" value="MetI-like"/>
</dbReference>
<evidence type="ECO:0000313" key="9">
    <source>
        <dbReference type="EMBL" id="VWL85680.1"/>
    </source>
</evidence>
<feature type="transmembrane region" description="Helical" evidence="7">
    <location>
        <begin position="241"/>
        <end position="267"/>
    </location>
</feature>
<accession>A0A6I8MA30</accession>
<keyword evidence="10" id="KW-1185">Reference proteome</keyword>
<proteinExistence type="inferred from homology"/>
<dbReference type="CDD" id="cd06261">
    <property type="entry name" value="TM_PBP2"/>
    <property type="match status" value="1"/>
</dbReference>
<dbReference type="SUPFAM" id="SSF161098">
    <property type="entry name" value="MetI-like"/>
    <property type="match status" value="1"/>
</dbReference>
<dbReference type="InterPro" id="IPR045621">
    <property type="entry name" value="BPD_transp_1_N"/>
</dbReference>
<dbReference type="Pfam" id="PF00528">
    <property type="entry name" value="BPD_transp_1"/>
    <property type="match status" value="1"/>
</dbReference>
<keyword evidence="2 7" id="KW-0813">Transport</keyword>
<dbReference type="InterPro" id="IPR035906">
    <property type="entry name" value="MetI-like_sf"/>
</dbReference>
<dbReference type="Proteomes" id="UP000419017">
    <property type="component" value="Unassembled WGS sequence"/>
</dbReference>
<evidence type="ECO:0000256" key="4">
    <source>
        <dbReference type="ARBA" id="ARBA00022692"/>
    </source>
</evidence>
<evidence type="ECO:0000313" key="10">
    <source>
        <dbReference type="Proteomes" id="UP000419017"/>
    </source>
</evidence>
<comment type="similarity">
    <text evidence="7">Belongs to the binding-protein-dependent transport system permease family.</text>
</comment>
<evidence type="ECO:0000256" key="1">
    <source>
        <dbReference type="ARBA" id="ARBA00004651"/>
    </source>
</evidence>
<feature type="transmembrane region" description="Helical" evidence="7">
    <location>
        <begin position="133"/>
        <end position="157"/>
    </location>
</feature>
<feature type="domain" description="ABC transmembrane type-1" evidence="8">
    <location>
        <begin position="97"/>
        <end position="310"/>
    </location>
</feature>
<evidence type="ECO:0000256" key="2">
    <source>
        <dbReference type="ARBA" id="ARBA00022448"/>
    </source>
</evidence>
<evidence type="ECO:0000256" key="5">
    <source>
        <dbReference type="ARBA" id="ARBA00022989"/>
    </source>
</evidence>
<gene>
    <name evidence="9" type="ORF">OMES3154_00966</name>
</gene>
<feature type="transmembrane region" description="Helical" evidence="7">
    <location>
        <begin position="287"/>
        <end position="313"/>
    </location>
</feature>
<dbReference type="RefSeq" id="WP_156683655.1">
    <property type="nucleotide sequence ID" value="NZ_CABWIB010000001.1"/>
</dbReference>
<feature type="transmembrane region" description="Helical" evidence="7">
    <location>
        <begin position="188"/>
        <end position="206"/>
    </location>
</feature>
<dbReference type="Gene3D" id="1.10.3720.10">
    <property type="entry name" value="MetI-like"/>
    <property type="match status" value="1"/>
</dbReference>
<comment type="subcellular location">
    <subcellularLocation>
        <location evidence="1 7">Cell membrane</location>
        <topology evidence="1 7">Multi-pass membrane protein</topology>
    </subcellularLocation>
</comment>
<dbReference type="PANTHER" id="PTHR30465">
    <property type="entry name" value="INNER MEMBRANE ABC TRANSPORTER"/>
    <property type="match status" value="1"/>
</dbReference>
<name>A0A6I8MA30_9FUSO</name>
<feature type="transmembrane region" description="Helical" evidence="7">
    <location>
        <begin position="108"/>
        <end position="126"/>
    </location>
</feature>
<protein>
    <submittedName>
        <fullName evidence="9">Alkaline phosphatase</fullName>
    </submittedName>
</protein>
<dbReference type="PANTHER" id="PTHR30465:SF74">
    <property type="entry name" value="OLIGOPEPTIDE TRANSPORT SYSTEM PERMEASE PROTEIN OPPB"/>
    <property type="match status" value="1"/>
</dbReference>
<dbReference type="GO" id="GO:0055085">
    <property type="term" value="P:transmembrane transport"/>
    <property type="evidence" value="ECO:0007669"/>
    <property type="project" value="InterPro"/>
</dbReference>
<keyword evidence="4 7" id="KW-0812">Transmembrane</keyword>
<keyword evidence="3" id="KW-1003">Cell membrane</keyword>
<sequence length="324" mass="35460">MKNILKFLAKRIATGFVTLFLVITITFVLLHQLPGDPFDGEKAIPPQVKANLMAKYGLDKSLSEQYVIYLKNLTKGELGMSMKEKGRTVNRVIKQSFPISADLGARSIIFGLIVGIPLGIIGALYRNKIADRVAMLVAIVGISVPSFVIAGLLQLYVVNVHKGILIDKLNLPLGRILLTGWDSPSKKILPVIALGLFTVAMIARLMRSKMIEIMEQDYIKLAVAKGVKPFDIIIKHALRNAILPVITVISPTIAGVLTGSFVIETMFGIPGLGKYYISSIVDRDYTMVLGVTVFYAAFLIIMMIIMDLVYALVDPKIKLNGGSN</sequence>